<dbReference type="Gene3D" id="1.25.40.10">
    <property type="entry name" value="Tetratricopeptide repeat domain"/>
    <property type="match status" value="1"/>
</dbReference>
<organism evidence="1 2">
    <name type="scientific">Aspergillus candidus</name>
    <dbReference type="NCBI Taxonomy" id="41067"/>
    <lineage>
        <taxon>Eukaryota</taxon>
        <taxon>Fungi</taxon>
        <taxon>Dikarya</taxon>
        <taxon>Ascomycota</taxon>
        <taxon>Pezizomycotina</taxon>
        <taxon>Eurotiomycetes</taxon>
        <taxon>Eurotiomycetidae</taxon>
        <taxon>Eurotiales</taxon>
        <taxon>Aspergillaceae</taxon>
        <taxon>Aspergillus</taxon>
        <taxon>Aspergillus subgen. Circumdati</taxon>
    </lineage>
</organism>
<dbReference type="RefSeq" id="XP_024676563.1">
    <property type="nucleotide sequence ID" value="XM_024815668.1"/>
</dbReference>
<dbReference type="EMBL" id="KZ559117">
    <property type="protein sequence ID" value="PLB42551.1"/>
    <property type="molecule type" value="Genomic_DNA"/>
</dbReference>
<sequence>MSIPSKSTSPSSQEDLKLALEELEKFSTTSAQEHIDAAIKHAKASVQDPSRHEGDKAGALCVLASCYQQRYQASNGGSNDLDEAVNAIKTAVNITIRQPHVEGAQVYFINLERILCFRYRERKGEIPIEDSIEIVVPMLDLIQTGSPGHAFLLKILSALYSAGYKHTEHSKYLDEAIGVAQRAVFIAPIEHPLGRALRRDLAQLLDKRFEKTQLNSDLDSFIGIFESLLAVSDSDEEKFDPAHELAAAFGRRYQLTSSPEDMAKAVEYGTTAVEFAPTTPLKGHPISAKHIAYHNLRIHAKLYFSKTGNVPQPKKGILERSHIFQMLVQDNAEDKAQQLLGVARAFQRLYEKTNDILDIEEALRLTMAAMQETDDSHAEWEAMQDSFRVQFRLWSEHTGKMPDFDTAVMAFERNGGTYIPPGLVGDLGLKVPYMIYGGELPVE</sequence>
<evidence type="ECO:0000313" key="1">
    <source>
        <dbReference type="EMBL" id="PLB42551.1"/>
    </source>
</evidence>
<evidence type="ECO:0000313" key="2">
    <source>
        <dbReference type="Proteomes" id="UP000234585"/>
    </source>
</evidence>
<dbReference type="InterPro" id="IPR011990">
    <property type="entry name" value="TPR-like_helical_dom_sf"/>
</dbReference>
<dbReference type="GeneID" id="36522828"/>
<dbReference type="AlphaFoldDB" id="A0A2I2FPL5"/>
<reference evidence="1 2" key="1">
    <citation type="submission" date="2017-12" db="EMBL/GenBank/DDBJ databases">
        <authorList>
            <consortium name="DOE Joint Genome Institute"/>
            <person name="Haridas S."/>
            <person name="Kjaerbolling I."/>
            <person name="Vesth T.C."/>
            <person name="Frisvad J.C."/>
            <person name="Nybo J.L."/>
            <person name="Theobald S."/>
            <person name="Kuo A."/>
            <person name="Bowyer P."/>
            <person name="Matsuda Y."/>
            <person name="Mondo S."/>
            <person name="Lyhne E.K."/>
            <person name="Kogle M.E."/>
            <person name="Clum A."/>
            <person name="Lipzen A."/>
            <person name="Salamov A."/>
            <person name="Ngan C.Y."/>
            <person name="Daum C."/>
            <person name="Chiniquy J."/>
            <person name="Barry K."/>
            <person name="LaButti K."/>
            <person name="Simmons B.A."/>
            <person name="Magnuson J.K."/>
            <person name="Mortensen U.H."/>
            <person name="Larsen T.O."/>
            <person name="Grigoriev I.V."/>
            <person name="Baker S.E."/>
            <person name="Andersen M.R."/>
            <person name="Nordberg H.P."/>
            <person name="Cantor M.N."/>
            <person name="Hua S.X."/>
        </authorList>
    </citation>
    <scope>NUCLEOTIDE SEQUENCE [LARGE SCALE GENOMIC DNA]</scope>
    <source>
        <strain evidence="1 2">CBS 102.13</strain>
    </source>
</reference>
<gene>
    <name evidence="1" type="ORF">BDW47DRAFT_121653</name>
</gene>
<accession>A0A2I2FPL5</accession>
<dbReference type="OrthoDB" id="9991317at2759"/>
<dbReference type="Proteomes" id="UP000234585">
    <property type="component" value="Unassembled WGS sequence"/>
</dbReference>
<keyword evidence="2" id="KW-1185">Reference proteome</keyword>
<dbReference type="STRING" id="41067.A0A2I2FPL5"/>
<proteinExistence type="predicted"/>
<protein>
    <submittedName>
        <fullName evidence="1">Uncharacterized protein</fullName>
    </submittedName>
</protein>
<name>A0A2I2FPL5_ASPCN</name>